<dbReference type="Proteomes" id="UP001500021">
    <property type="component" value="Unassembled WGS sequence"/>
</dbReference>
<evidence type="ECO:0000256" key="1">
    <source>
        <dbReference type="SAM" id="MobiDB-lite"/>
    </source>
</evidence>
<organism evidence="2 3">
    <name type="scientific">Colwellia asteriadis</name>
    <dbReference type="NCBI Taxonomy" id="517723"/>
    <lineage>
        <taxon>Bacteria</taxon>
        <taxon>Pseudomonadati</taxon>
        <taxon>Pseudomonadota</taxon>
        <taxon>Gammaproteobacteria</taxon>
        <taxon>Alteromonadales</taxon>
        <taxon>Colwelliaceae</taxon>
        <taxon>Colwellia</taxon>
    </lineage>
</organism>
<dbReference type="Gene3D" id="2.60.40.2130">
    <property type="entry name" value="F-spondin domain"/>
    <property type="match status" value="1"/>
</dbReference>
<keyword evidence="3" id="KW-1185">Reference proteome</keyword>
<evidence type="ECO:0000313" key="3">
    <source>
        <dbReference type="Proteomes" id="UP001500021"/>
    </source>
</evidence>
<dbReference type="NCBIfam" id="NF038123">
    <property type="entry name" value="NF038123_dom"/>
    <property type="match status" value="1"/>
</dbReference>
<dbReference type="EMBL" id="BAAAFA010000007">
    <property type="protein sequence ID" value="GAA0818403.1"/>
    <property type="molecule type" value="Genomic_DNA"/>
</dbReference>
<comment type="caution">
    <text evidence="2">The sequence shown here is derived from an EMBL/GenBank/DDBJ whole genome shotgun (WGS) entry which is preliminary data.</text>
</comment>
<dbReference type="InterPro" id="IPR038678">
    <property type="entry name" value="Spondin_N_sf"/>
</dbReference>
<gene>
    <name evidence="2" type="ORF">GCM10009111_21020</name>
</gene>
<dbReference type="PROSITE" id="PS51257">
    <property type="entry name" value="PROKAR_LIPOPROTEIN"/>
    <property type="match status" value="1"/>
</dbReference>
<feature type="region of interest" description="Disordered" evidence="1">
    <location>
        <begin position="168"/>
        <end position="192"/>
    </location>
</feature>
<evidence type="ECO:0000313" key="2">
    <source>
        <dbReference type="EMBL" id="GAA0818403.1"/>
    </source>
</evidence>
<accession>A0ABN1L7P5</accession>
<reference evidence="2 3" key="1">
    <citation type="journal article" date="2019" name="Int. J. Syst. Evol. Microbiol.">
        <title>The Global Catalogue of Microorganisms (GCM) 10K type strain sequencing project: providing services to taxonomists for standard genome sequencing and annotation.</title>
        <authorList>
            <consortium name="The Broad Institute Genomics Platform"/>
            <consortium name="The Broad Institute Genome Sequencing Center for Infectious Disease"/>
            <person name="Wu L."/>
            <person name="Ma J."/>
        </authorList>
    </citation>
    <scope>NUCLEOTIDE SEQUENCE [LARGE SCALE GENOMIC DNA]</scope>
    <source>
        <strain evidence="2 3">JCM 15608</strain>
    </source>
</reference>
<proteinExistence type="predicted"/>
<protein>
    <submittedName>
        <fullName evidence="2">Spondin domain-containing protein</fullName>
    </submittedName>
</protein>
<sequence>MNMFKKLFLPLLLAGLYGCGSDNNTRVDDMETPVPAAMVYSFSVSITNLTHAQPLSPIGIALHQDGAFWEIGSPASEALEQMAESGDNSALLAQEIVMTSTSDSMPLPPGNTIDLMVDSEQLNNIKLSLFTMMVNTNDGFSGLNAIDVSQLAVGEALNVNTMAYDAGTEANSESSGTIPGPADGGEGFNSERNDSQIVSAHSGVVGQDDGLTQSVLNGNHKFDNPIMTITITRMQ</sequence>
<name>A0ABN1L7P5_9GAMM</name>
<dbReference type="InterPro" id="IPR009465">
    <property type="entry name" value="Spondin_N"/>
</dbReference>